<accession>A0A512DB83</accession>
<evidence type="ECO:0000259" key="2">
    <source>
        <dbReference type="Pfam" id="PF01370"/>
    </source>
</evidence>
<feature type="domain" description="DUF1731" evidence="3">
    <location>
        <begin position="247"/>
        <end position="292"/>
    </location>
</feature>
<dbReference type="PANTHER" id="PTHR11092">
    <property type="entry name" value="SUGAR NUCLEOTIDE EPIMERASE RELATED"/>
    <property type="match status" value="1"/>
</dbReference>
<dbReference type="InterPro" id="IPR001509">
    <property type="entry name" value="Epimerase_deHydtase"/>
</dbReference>
<evidence type="ECO:0000313" key="5">
    <source>
        <dbReference type="Proteomes" id="UP000321181"/>
    </source>
</evidence>
<name>A0A512DB83_9CELL</name>
<evidence type="ECO:0000313" key="4">
    <source>
        <dbReference type="EMBL" id="GEO33741.1"/>
    </source>
</evidence>
<dbReference type="InterPro" id="IPR013549">
    <property type="entry name" value="DUF1731"/>
</dbReference>
<dbReference type="NCBIfam" id="TIGR01777">
    <property type="entry name" value="yfcH"/>
    <property type="match status" value="1"/>
</dbReference>
<gene>
    <name evidence="4" type="ORF">CAE01nite_14660</name>
</gene>
<dbReference type="Pfam" id="PF01370">
    <property type="entry name" value="Epimerase"/>
    <property type="match status" value="1"/>
</dbReference>
<dbReference type="OrthoDB" id="9801773at2"/>
<dbReference type="SUPFAM" id="SSF51735">
    <property type="entry name" value="NAD(P)-binding Rossmann-fold domains"/>
    <property type="match status" value="1"/>
</dbReference>
<dbReference type="RefSeq" id="WP_146902195.1">
    <property type="nucleotide sequence ID" value="NZ_BAAARM010000002.1"/>
</dbReference>
<evidence type="ECO:0000256" key="1">
    <source>
        <dbReference type="ARBA" id="ARBA00009353"/>
    </source>
</evidence>
<proteinExistence type="inferred from homology"/>
<evidence type="ECO:0000259" key="3">
    <source>
        <dbReference type="Pfam" id="PF08338"/>
    </source>
</evidence>
<organism evidence="4 5">
    <name type="scientific">Cellulomonas aerilata</name>
    <dbReference type="NCBI Taxonomy" id="515326"/>
    <lineage>
        <taxon>Bacteria</taxon>
        <taxon>Bacillati</taxon>
        <taxon>Actinomycetota</taxon>
        <taxon>Actinomycetes</taxon>
        <taxon>Micrococcales</taxon>
        <taxon>Cellulomonadaceae</taxon>
        <taxon>Cellulomonas</taxon>
    </lineage>
</organism>
<dbReference type="Gene3D" id="3.40.50.720">
    <property type="entry name" value="NAD(P)-binding Rossmann-like Domain"/>
    <property type="match status" value="1"/>
</dbReference>
<sequence>MKIVVAGSHGLIGTALVGRLRRDGHAVQRLVRRDASGPGEVSWDPSRGRLDPAALEGAGAIINLAGAGVGDKRLTEAYKREIRASRTSTTGLLARTVARLDQPVPVMLQASGIGAYGDQGDDVLDETSPLGSTFFAGVVRDWEAAAAPAAEAGTRVAFLRTGIVLSPAGGAMRRMLPLLRLGVGGRLGSGDQYWSWITLPDEIGAIVHLLHADVRGPVNLVSPQPATNVEITRELARALHRPDLVPAPALALRMVLGEFSSEVLGSIRAVPSVLTASAFRWQHPTTADAADWVASQVGSRRVAAAR</sequence>
<dbReference type="EMBL" id="BJYY01000012">
    <property type="protein sequence ID" value="GEO33741.1"/>
    <property type="molecule type" value="Genomic_DNA"/>
</dbReference>
<dbReference type="Pfam" id="PF08338">
    <property type="entry name" value="DUF1731"/>
    <property type="match status" value="1"/>
</dbReference>
<comment type="similarity">
    <text evidence="1">Belongs to the NAD(P)-dependent epimerase/dehydratase family. SDR39U1 subfamily.</text>
</comment>
<feature type="domain" description="NAD-dependent epimerase/dehydratase" evidence="2">
    <location>
        <begin position="3"/>
        <end position="215"/>
    </location>
</feature>
<comment type="caution">
    <text evidence="4">The sequence shown here is derived from an EMBL/GenBank/DDBJ whole genome shotgun (WGS) entry which is preliminary data.</text>
</comment>
<keyword evidence="5" id="KW-1185">Reference proteome</keyword>
<dbReference type="AlphaFoldDB" id="A0A512DB83"/>
<protein>
    <submittedName>
        <fullName evidence="4">Epimerase</fullName>
    </submittedName>
</protein>
<dbReference type="PANTHER" id="PTHR11092:SF0">
    <property type="entry name" value="EPIMERASE FAMILY PROTEIN SDR39U1"/>
    <property type="match status" value="1"/>
</dbReference>
<reference evidence="4 5" key="1">
    <citation type="submission" date="2019-07" db="EMBL/GenBank/DDBJ databases">
        <title>Whole genome shotgun sequence of Cellulomonas aerilata NBRC 106308.</title>
        <authorList>
            <person name="Hosoyama A."/>
            <person name="Uohara A."/>
            <person name="Ohji S."/>
            <person name="Ichikawa N."/>
        </authorList>
    </citation>
    <scope>NUCLEOTIDE SEQUENCE [LARGE SCALE GENOMIC DNA]</scope>
    <source>
        <strain evidence="4 5">NBRC 106308</strain>
    </source>
</reference>
<dbReference type="Proteomes" id="UP000321181">
    <property type="component" value="Unassembled WGS sequence"/>
</dbReference>
<dbReference type="InterPro" id="IPR010099">
    <property type="entry name" value="SDR39U1"/>
</dbReference>
<dbReference type="InterPro" id="IPR036291">
    <property type="entry name" value="NAD(P)-bd_dom_sf"/>
</dbReference>